<comment type="subcellular location">
    <subcellularLocation>
        <location evidence="1">Nucleus</location>
    </subcellularLocation>
</comment>
<sequence>MQVQAAPPAGKRQQTHQAVHFDLNPEPIMPAKQPTSKKRTKAEKKRLRKAQQAVFCWYCEREFEDAKVLLQHQKAKHFRCPHCPRRLNTAGGLAVHIDQVHKLPTDRIENAMPGRDTFDVEIYGMEGVPANDLADWKRRKAEAMGIEPEAQKRKRPKIYLGVISPEELRSQLQQHRALMNGISAGILSRPAGPPFGAAPPTIPTSAPSVPPPGLFTASSAPMPPPPGFPMMPPHPGMPFPPPGMSLPPMPHGMLPPGMPFPPPPGMLPPGMPPPPGMLPLPGLGMMPGAPPFAPPGAPSMTTPLAPPTGSQTATPGEAGSAATIPSTPAQPYKIVNSQVTLKPGQVLVYGDNEVSLEEKRARQPRYQAPIAIPDMRLGLPTR</sequence>
<evidence type="ECO:0000256" key="5">
    <source>
        <dbReference type="ARBA" id="ARBA00023242"/>
    </source>
</evidence>
<organism evidence="8 9">
    <name type="scientific">Puccinia graminis f. sp. tritici</name>
    <dbReference type="NCBI Taxonomy" id="56615"/>
    <lineage>
        <taxon>Eukaryota</taxon>
        <taxon>Fungi</taxon>
        <taxon>Dikarya</taxon>
        <taxon>Basidiomycota</taxon>
        <taxon>Pucciniomycotina</taxon>
        <taxon>Pucciniomycetes</taxon>
        <taxon>Pucciniales</taxon>
        <taxon>Pucciniaceae</taxon>
        <taxon>Puccinia</taxon>
    </lineage>
</organism>
<evidence type="ECO:0000313" key="9">
    <source>
        <dbReference type="Proteomes" id="UP000325313"/>
    </source>
</evidence>
<dbReference type="CDD" id="cd20908">
    <property type="entry name" value="SUF4-like"/>
    <property type="match status" value="1"/>
</dbReference>
<evidence type="ECO:0000313" key="8">
    <source>
        <dbReference type="EMBL" id="KAA1128317.1"/>
    </source>
</evidence>
<evidence type="ECO:0000256" key="6">
    <source>
        <dbReference type="SAM" id="MobiDB-lite"/>
    </source>
</evidence>
<feature type="domain" description="C2H2-type" evidence="7">
    <location>
        <begin position="80"/>
        <end position="101"/>
    </location>
</feature>
<dbReference type="EMBL" id="VDEP01000142">
    <property type="protein sequence ID" value="KAA1128317.1"/>
    <property type="molecule type" value="Genomic_DNA"/>
</dbReference>
<feature type="region of interest" description="Disordered" evidence="6">
    <location>
        <begin position="22"/>
        <end position="45"/>
    </location>
</feature>
<feature type="compositionally biased region" description="Basic residues" evidence="6">
    <location>
        <begin position="35"/>
        <end position="45"/>
    </location>
</feature>
<dbReference type="GO" id="GO:0005634">
    <property type="term" value="C:nucleus"/>
    <property type="evidence" value="ECO:0007669"/>
    <property type="project" value="UniProtKB-SubCell"/>
</dbReference>
<dbReference type="SMART" id="SM00355">
    <property type="entry name" value="ZnF_C2H2"/>
    <property type="match status" value="2"/>
</dbReference>
<evidence type="ECO:0000256" key="4">
    <source>
        <dbReference type="ARBA" id="ARBA00022833"/>
    </source>
</evidence>
<dbReference type="Gene3D" id="3.30.160.60">
    <property type="entry name" value="Classic Zinc Finger"/>
    <property type="match status" value="1"/>
</dbReference>
<keyword evidence="5" id="KW-0539">Nucleus</keyword>
<evidence type="ECO:0000256" key="3">
    <source>
        <dbReference type="ARBA" id="ARBA00022771"/>
    </source>
</evidence>
<dbReference type="PROSITE" id="PS00028">
    <property type="entry name" value="ZINC_FINGER_C2H2_1"/>
    <property type="match status" value="1"/>
</dbReference>
<protein>
    <recommendedName>
        <fullName evidence="7">C2H2-type domain-containing protein</fullName>
    </recommendedName>
</protein>
<evidence type="ECO:0000256" key="2">
    <source>
        <dbReference type="ARBA" id="ARBA00022723"/>
    </source>
</evidence>
<name>A0A5B0RRW7_PUCGR</name>
<keyword evidence="4" id="KW-0862">Zinc</keyword>
<keyword evidence="2" id="KW-0479">Metal-binding</keyword>
<dbReference type="PANTHER" id="PTHR23215">
    <property type="entry name" value="ZINC FINGER PROTEIN 207"/>
    <property type="match status" value="1"/>
</dbReference>
<keyword evidence="3" id="KW-0863">Zinc-finger</keyword>
<dbReference type="AlphaFoldDB" id="A0A5B0RRW7"/>
<proteinExistence type="predicted"/>
<comment type="caution">
    <text evidence="8">The sequence shown here is derived from an EMBL/GenBank/DDBJ whole genome shotgun (WGS) entry which is preliminary data.</text>
</comment>
<gene>
    <name evidence="8" type="ORF">PGTUg99_006562</name>
</gene>
<dbReference type="InterPro" id="IPR013087">
    <property type="entry name" value="Znf_C2H2_type"/>
</dbReference>
<feature type="region of interest" description="Disordered" evidence="6">
    <location>
        <begin position="293"/>
        <end position="325"/>
    </location>
</feature>
<dbReference type="PANTHER" id="PTHR23215:SF0">
    <property type="entry name" value="BUB3-INTERACTING AND GLEBS MOTIF-CONTAINING PROTEIN ZNF207"/>
    <property type="match status" value="1"/>
</dbReference>
<reference evidence="8 9" key="1">
    <citation type="submission" date="2019-05" db="EMBL/GenBank/DDBJ databases">
        <title>Emergence of the Ug99 lineage of the wheat stem rust pathogen through somatic hybridization.</title>
        <authorList>
            <person name="Li F."/>
            <person name="Upadhyaya N.M."/>
            <person name="Sperschneider J."/>
            <person name="Matny O."/>
            <person name="Nguyen-Phuc H."/>
            <person name="Mago R."/>
            <person name="Raley C."/>
            <person name="Miller M.E."/>
            <person name="Silverstein K.A.T."/>
            <person name="Henningsen E."/>
            <person name="Hirsch C.D."/>
            <person name="Visser B."/>
            <person name="Pretorius Z.A."/>
            <person name="Steffenson B.J."/>
            <person name="Schwessinger B."/>
            <person name="Dodds P.N."/>
            <person name="Figueroa M."/>
        </authorList>
    </citation>
    <scope>NUCLEOTIDE SEQUENCE [LARGE SCALE GENOMIC DNA]</scope>
    <source>
        <strain evidence="8 9">Ug99</strain>
    </source>
</reference>
<evidence type="ECO:0000259" key="7">
    <source>
        <dbReference type="PROSITE" id="PS00028"/>
    </source>
</evidence>
<evidence type="ECO:0000256" key="1">
    <source>
        <dbReference type="ARBA" id="ARBA00004123"/>
    </source>
</evidence>
<dbReference type="GO" id="GO:0008270">
    <property type="term" value="F:zinc ion binding"/>
    <property type="evidence" value="ECO:0007669"/>
    <property type="project" value="UniProtKB-KW"/>
</dbReference>
<dbReference type="Proteomes" id="UP000325313">
    <property type="component" value="Unassembled WGS sequence"/>
</dbReference>
<accession>A0A5B0RRW7</accession>